<feature type="domain" description="Serpin" evidence="5">
    <location>
        <begin position="27"/>
        <end position="398"/>
    </location>
</feature>
<accession>T1IJM9</accession>
<dbReference type="GO" id="GO:0005615">
    <property type="term" value="C:extracellular space"/>
    <property type="evidence" value="ECO:0007669"/>
    <property type="project" value="InterPro"/>
</dbReference>
<dbReference type="PhylomeDB" id="T1IJM9"/>
<evidence type="ECO:0000259" key="5">
    <source>
        <dbReference type="SMART" id="SM00093"/>
    </source>
</evidence>
<dbReference type="EMBL" id="JH430315">
    <property type="status" value="NOT_ANNOTATED_CDS"/>
    <property type="molecule type" value="Genomic_DNA"/>
</dbReference>
<dbReference type="InterPro" id="IPR023795">
    <property type="entry name" value="Serpin_CS"/>
</dbReference>
<comment type="similarity">
    <text evidence="1 4">Belongs to the serpin family.</text>
</comment>
<dbReference type="CDD" id="cd00172">
    <property type="entry name" value="serpin"/>
    <property type="match status" value="1"/>
</dbReference>
<dbReference type="GO" id="GO:0004867">
    <property type="term" value="F:serine-type endopeptidase inhibitor activity"/>
    <property type="evidence" value="ECO:0007669"/>
    <property type="project" value="UniProtKB-KW"/>
</dbReference>
<keyword evidence="7" id="KW-1185">Reference proteome</keyword>
<dbReference type="InterPro" id="IPR023796">
    <property type="entry name" value="Serpin_dom"/>
</dbReference>
<reference evidence="6" key="2">
    <citation type="submission" date="2015-02" db="UniProtKB">
        <authorList>
            <consortium name="EnsemblMetazoa"/>
        </authorList>
    </citation>
    <scope>IDENTIFICATION</scope>
</reference>
<dbReference type="InterPro" id="IPR042178">
    <property type="entry name" value="Serpin_sf_1"/>
</dbReference>
<dbReference type="eggNOG" id="KOG2392">
    <property type="taxonomic scope" value="Eukaryota"/>
</dbReference>
<dbReference type="Proteomes" id="UP000014500">
    <property type="component" value="Unassembled WGS sequence"/>
</dbReference>
<evidence type="ECO:0000313" key="6">
    <source>
        <dbReference type="EnsemblMetazoa" id="SMAR001099-PA"/>
    </source>
</evidence>
<dbReference type="EnsemblMetazoa" id="SMAR001099-RA">
    <property type="protein sequence ID" value="SMAR001099-PA"/>
    <property type="gene ID" value="SMAR001099"/>
</dbReference>
<organism evidence="6 7">
    <name type="scientific">Strigamia maritima</name>
    <name type="common">European centipede</name>
    <name type="synonym">Geophilus maritimus</name>
    <dbReference type="NCBI Taxonomy" id="126957"/>
    <lineage>
        <taxon>Eukaryota</taxon>
        <taxon>Metazoa</taxon>
        <taxon>Ecdysozoa</taxon>
        <taxon>Arthropoda</taxon>
        <taxon>Myriapoda</taxon>
        <taxon>Chilopoda</taxon>
        <taxon>Pleurostigmophora</taxon>
        <taxon>Geophilomorpha</taxon>
        <taxon>Linotaeniidae</taxon>
        <taxon>Strigamia</taxon>
    </lineage>
</organism>
<dbReference type="OMA" id="EATHRNY"/>
<evidence type="ECO:0000256" key="2">
    <source>
        <dbReference type="ARBA" id="ARBA00022690"/>
    </source>
</evidence>
<dbReference type="InterPro" id="IPR000215">
    <property type="entry name" value="Serpin_fam"/>
</dbReference>
<protein>
    <recommendedName>
        <fullName evidence="5">Serpin domain-containing protein</fullName>
    </recommendedName>
</protein>
<dbReference type="SUPFAM" id="SSF56574">
    <property type="entry name" value="Serpins"/>
    <property type="match status" value="1"/>
</dbReference>
<dbReference type="PANTHER" id="PTHR11461">
    <property type="entry name" value="SERINE PROTEASE INHIBITOR, SERPIN"/>
    <property type="match status" value="1"/>
</dbReference>
<dbReference type="Gene3D" id="3.30.497.10">
    <property type="entry name" value="Antithrombin, subunit I, domain 2"/>
    <property type="match status" value="1"/>
</dbReference>
<evidence type="ECO:0000256" key="4">
    <source>
        <dbReference type="RuleBase" id="RU000411"/>
    </source>
</evidence>
<dbReference type="STRING" id="126957.T1IJM9"/>
<sequence>MSNGEPQIFSHPRHVESLAKGNIHFVLKFYKQCVNDSTENALLSPLSVSMALAMVSIGARGDTAARLREVLCLGVEDVNIHAALNDVLESFRSSFGLNLHTLNRVYVHEELKLQPEFIRQLGKYYCSNLIRFNFGHDAERARLEVNHDIVDTTQWKVRDLIGRGQVNAYTRLLAVSSLYFKGEWGSKFKPMQTKVSNFHLGISGRTIAVDMMQQRAEFRIAVCDEVDSTIVELPFSSQRISMYVFLPKDASGLALLESKLTPDVLTAIFAGMRRARVTVTLPRFRLSSCYCLQDSLAALGLANLFHPGEADLGAMAASSSTGDNSHGMHIGGLLLKTYVDVNEEGSEASSAAALCVTTATIRAEPEFTQYFVADHPFLFMIRDNLSGLILFVGRLVSPTK</sequence>
<name>T1IJM9_STRMM</name>
<dbReference type="PANTHER" id="PTHR11461:SF211">
    <property type="entry name" value="GH10112P-RELATED"/>
    <property type="match status" value="1"/>
</dbReference>
<evidence type="ECO:0000256" key="3">
    <source>
        <dbReference type="ARBA" id="ARBA00022900"/>
    </source>
</evidence>
<dbReference type="Gene3D" id="2.30.39.10">
    <property type="entry name" value="Alpha-1-antitrypsin, domain 1"/>
    <property type="match status" value="1"/>
</dbReference>
<keyword evidence="2" id="KW-0646">Protease inhibitor</keyword>
<evidence type="ECO:0000256" key="1">
    <source>
        <dbReference type="ARBA" id="ARBA00009500"/>
    </source>
</evidence>
<evidence type="ECO:0000313" key="7">
    <source>
        <dbReference type="Proteomes" id="UP000014500"/>
    </source>
</evidence>
<proteinExistence type="inferred from homology"/>
<dbReference type="HOGENOM" id="CLU_023330_0_2_1"/>
<keyword evidence="3" id="KW-0722">Serine protease inhibitor</keyword>
<dbReference type="PROSITE" id="PS00284">
    <property type="entry name" value="SERPIN"/>
    <property type="match status" value="1"/>
</dbReference>
<dbReference type="AlphaFoldDB" id="T1IJM9"/>
<reference evidence="7" key="1">
    <citation type="submission" date="2011-05" db="EMBL/GenBank/DDBJ databases">
        <authorList>
            <person name="Richards S.R."/>
            <person name="Qu J."/>
            <person name="Jiang H."/>
            <person name="Jhangiani S.N."/>
            <person name="Agravi P."/>
            <person name="Goodspeed R."/>
            <person name="Gross S."/>
            <person name="Mandapat C."/>
            <person name="Jackson L."/>
            <person name="Mathew T."/>
            <person name="Pu L."/>
            <person name="Thornton R."/>
            <person name="Saada N."/>
            <person name="Wilczek-Boney K.B."/>
            <person name="Lee S."/>
            <person name="Kovar C."/>
            <person name="Wu Y."/>
            <person name="Scherer S.E."/>
            <person name="Worley K.C."/>
            <person name="Muzny D.M."/>
            <person name="Gibbs R."/>
        </authorList>
    </citation>
    <scope>NUCLEOTIDE SEQUENCE</scope>
    <source>
        <strain evidence="7">Brora</strain>
    </source>
</reference>
<dbReference type="InterPro" id="IPR042185">
    <property type="entry name" value="Serpin_sf_2"/>
</dbReference>
<dbReference type="Pfam" id="PF00079">
    <property type="entry name" value="Serpin"/>
    <property type="match status" value="1"/>
</dbReference>
<dbReference type="SMART" id="SM00093">
    <property type="entry name" value="SERPIN"/>
    <property type="match status" value="1"/>
</dbReference>
<dbReference type="InterPro" id="IPR036186">
    <property type="entry name" value="Serpin_sf"/>
</dbReference>